<dbReference type="EMBL" id="RWKW01000022">
    <property type="protein sequence ID" value="RST87258.1"/>
    <property type="molecule type" value="Genomic_DNA"/>
</dbReference>
<evidence type="ECO:0000313" key="3">
    <source>
        <dbReference type="Proteomes" id="UP000278398"/>
    </source>
</evidence>
<reference evidence="2 3" key="1">
    <citation type="submission" date="2018-12" db="EMBL/GenBank/DDBJ databases">
        <title>Mesorhizobium carbonis sp. nov., isolated from coal mine water.</title>
        <authorList>
            <person name="Xin W."/>
            <person name="Xu Z."/>
            <person name="Xiang F."/>
            <person name="Zhang J."/>
            <person name="Xi L."/>
            <person name="Liu J."/>
        </authorList>
    </citation>
    <scope>NUCLEOTIDE SEQUENCE [LARGE SCALE GENOMIC DNA]</scope>
    <source>
        <strain evidence="2 3">B2.3</strain>
    </source>
</reference>
<dbReference type="Proteomes" id="UP000278398">
    <property type="component" value="Unassembled WGS sequence"/>
</dbReference>
<comment type="caution">
    <text evidence="2">The sequence shown here is derived from an EMBL/GenBank/DDBJ whole genome shotgun (WGS) entry which is preliminary data.</text>
</comment>
<feature type="region of interest" description="Disordered" evidence="1">
    <location>
        <begin position="1"/>
        <end position="82"/>
    </location>
</feature>
<gene>
    <name evidence="2" type="ORF">EJC49_06290</name>
</gene>
<evidence type="ECO:0000313" key="2">
    <source>
        <dbReference type="EMBL" id="RST87258.1"/>
    </source>
</evidence>
<keyword evidence="3" id="KW-1185">Reference proteome</keyword>
<name>A0A429Z0W2_9HYPH</name>
<evidence type="ECO:0000256" key="1">
    <source>
        <dbReference type="SAM" id="MobiDB-lite"/>
    </source>
</evidence>
<sequence>MKPPKDPMNRSGPHRTGGNSPNQLPPMEMRRAVRQGEDPEGKKLRSARGRSGSGPKKVRRVLWPNEKPAPSEPNISNPKGEKLRRLYAGIPLEETIEEILKAKEELRESKNNNHEQELGIPLEKYSPKGRKLRKAFERPRPDLPSSAPVNRTRKQVAVTLPPDLIEEVTAKCQELDVDRTSFIEAAIRMALKPS</sequence>
<organism evidence="2 3">
    <name type="scientific">Aquibium carbonis</name>
    <dbReference type="NCBI Taxonomy" id="2495581"/>
    <lineage>
        <taxon>Bacteria</taxon>
        <taxon>Pseudomonadati</taxon>
        <taxon>Pseudomonadota</taxon>
        <taxon>Alphaproteobacteria</taxon>
        <taxon>Hyphomicrobiales</taxon>
        <taxon>Phyllobacteriaceae</taxon>
        <taxon>Aquibium</taxon>
    </lineage>
</organism>
<feature type="compositionally biased region" description="Basic and acidic residues" evidence="1">
    <location>
        <begin position="28"/>
        <end position="43"/>
    </location>
</feature>
<proteinExistence type="predicted"/>
<dbReference type="AlphaFoldDB" id="A0A429Z0W2"/>
<protein>
    <submittedName>
        <fullName evidence="2">Ribbon-helix-helix protein, CopG family</fullName>
    </submittedName>
</protein>
<feature type="region of interest" description="Disordered" evidence="1">
    <location>
        <begin position="135"/>
        <end position="155"/>
    </location>
</feature>
<accession>A0A429Z0W2</accession>
<dbReference type="GO" id="GO:0006355">
    <property type="term" value="P:regulation of DNA-templated transcription"/>
    <property type="evidence" value="ECO:0007669"/>
    <property type="project" value="InterPro"/>
</dbReference>